<proteinExistence type="predicted"/>
<dbReference type="GO" id="GO:0030234">
    <property type="term" value="F:enzyme regulator activity"/>
    <property type="evidence" value="ECO:0007669"/>
    <property type="project" value="InterPro"/>
</dbReference>
<dbReference type="InterPro" id="IPR015867">
    <property type="entry name" value="N-reg_PII/ATP_PRibTrfase_C"/>
</dbReference>
<dbReference type="InterPro" id="IPR011322">
    <property type="entry name" value="N-reg_PII-like_a/b"/>
</dbReference>
<protein>
    <submittedName>
        <fullName evidence="1">Transcriptional regulator</fullName>
    </submittedName>
</protein>
<dbReference type="GO" id="GO:0006808">
    <property type="term" value="P:regulation of nitrogen utilization"/>
    <property type="evidence" value="ECO:0007669"/>
    <property type="project" value="InterPro"/>
</dbReference>
<dbReference type="InterPro" id="IPR002187">
    <property type="entry name" value="N-reg_PII"/>
</dbReference>
<comment type="caution">
    <text evidence="1">The sequence shown here is derived from an EMBL/GenBank/DDBJ whole genome shotgun (WGS) entry which is preliminary data.</text>
</comment>
<reference evidence="1 2" key="1">
    <citation type="submission" date="2018-03" db="EMBL/GenBank/DDBJ databases">
        <title>The ancient ancestry and fast evolution of plastids.</title>
        <authorList>
            <person name="Moore K.R."/>
            <person name="Magnabosco C."/>
            <person name="Momper L."/>
            <person name="Gold D.A."/>
            <person name="Bosak T."/>
            <person name="Fournier G.P."/>
        </authorList>
    </citation>
    <scope>NUCLEOTIDE SEQUENCE [LARGE SCALE GENOMIC DNA]</scope>
    <source>
        <strain evidence="1 2">CCALA 037</strain>
    </source>
</reference>
<dbReference type="RefSeq" id="WP_106302299.1">
    <property type="nucleotide sequence ID" value="NZ_PVWO01000066.1"/>
</dbReference>
<gene>
    <name evidence="1" type="ORF">C7B77_07540</name>
</gene>
<dbReference type="Gene3D" id="3.30.70.120">
    <property type="match status" value="1"/>
</dbReference>
<dbReference type="Pfam" id="PF00543">
    <property type="entry name" value="P-II"/>
    <property type="match status" value="1"/>
</dbReference>
<dbReference type="OrthoDB" id="281081at2"/>
<keyword evidence="2" id="KW-1185">Reference proteome</keyword>
<dbReference type="SUPFAM" id="SSF54913">
    <property type="entry name" value="GlnB-like"/>
    <property type="match status" value="1"/>
</dbReference>
<accession>A0A2T1GJ43</accession>
<evidence type="ECO:0000313" key="2">
    <source>
        <dbReference type="Proteomes" id="UP000238937"/>
    </source>
</evidence>
<evidence type="ECO:0000313" key="1">
    <source>
        <dbReference type="EMBL" id="PSB57690.1"/>
    </source>
</evidence>
<sequence length="95" mass="10495">MLQAVKKVEIIVSYLEVPAVLKILKKNSIQGYTVINNVSGSGEHGYSGDDLITNSYIMIIFTDLEMAEKLSNAMQPLLKKLGGIFIITDAQWIAH</sequence>
<name>A0A2T1GJ43_9CYAN</name>
<dbReference type="EMBL" id="PVWO01000066">
    <property type="protein sequence ID" value="PSB57690.1"/>
    <property type="molecule type" value="Genomic_DNA"/>
</dbReference>
<dbReference type="AlphaFoldDB" id="A0A2T1GJ43"/>
<dbReference type="Proteomes" id="UP000238937">
    <property type="component" value="Unassembled WGS sequence"/>
</dbReference>
<organism evidence="1 2">
    <name type="scientific">Chamaesiphon polymorphus CCALA 037</name>
    <dbReference type="NCBI Taxonomy" id="2107692"/>
    <lineage>
        <taxon>Bacteria</taxon>
        <taxon>Bacillati</taxon>
        <taxon>Cyanobacteriota</taxon>
        <taxon>Cyanophyceae</taxon>
        <taxon>Gomontiellales</taxon>
        <taxon>Chamaesiphonaceae</taxon>
        <taxon>Chamaesiphon</taxon>
    </lineage>
</organism>